<dbReference type="AlphaFoldDB" id="A0A9Q0JH76"/>
<reference evidence="2" key="1">
    <citation type="submission" date="2022-02" db="EMBL/GenBank/DDBJ databases">
        <authorList>
            <person name="Henning P.M."/>
            <person name="McCubbin A.G."/>
            <person name="Shore J.S."/>
        </authorList>
    </citation>
    <scope>NUCLEOTIDE SEQUENCE</scope>
    <source>
        <strain evidence="2">F60SS</strain>
        <tissue evidence="2">Leaves</tissue>
    </source>
</reference>
<proteinExistence type="predicted"/>
<evidence type="ECO:0000256" key="1">
    <source>
        <dbReference type="SAM" id="MobiDB-lite"/>
    </source>
</evidence>
<sequence>MWVMRRMLDNRGRDALCCGLYRHKCWRLESKDFDIQTEENKKSETCTVVNEVQDVQNMEASTEEPQGTGPALRRSTRRRQTSARLAGYKLC</sequence>
<keyword evidence="3" id="KW-1185">Reference proteome</keyword>
<comment type="caution">
    <text evidence="2">The sequence shown here is derived from an EMBL/GenBank/DDBJ whole genome shotgun (WGS) entry which is preliminary data.</text>
</comment>
<protein>
    <submittedName>
        <fullName evidence="2">Uncharacterized protein</fullName>
    </submittedName>
</protein>
<accession>A0A9Q0JH76</accession>
<organism evidence="2 3">
    <name type="scientific">Turnera subulata</name>
    <dbReference type="NCBI Taxonomy" id="218843"/>
    <lineage>
        <taxon>Eukaryota</taxon>
        <taxon>Viridiplantae</taxon>
        <taxon>Streptophyta</taxon>
        <taxon>Embryophyta</taxon>
        <taxon>Tracheophyta</taxon>
        <taxon>Spermatophyta</taxon>
        <taxon>Magnoliopsida</taxon>
        <taxon>eudicotyledons</taxon>
        <taxon>Gunneridae</taxon>
        <taxon>Pentapetalae</taxon>
        <taxon>rosids</taxon>
        <taxon>fabids</taxon>
        <taxon>Malpighiales</taxon>
        <taxon>Passifloraceae</taxon>
        <taxon>Turnera</taxon>
    </lineage>
</organism>
<dbReference type="EMBL" id="JAKUCV010002909">
    <property type="protein sequence ID" value="KAJ4840992.1"/>
    <property type="molecule type" value="Genomic_DNA"/>
</dbReference>
<dbReference type="Proteomes" id="UP001141552">
    <property type="component" value="Unassembled WGS sequence"/>
</dbReference>
<dbReference type="OrthoDB" id="612216at2759"/>
<reference evidence="2" key="2">
    <citation type="journal article" date="2023" name="Plants (Basel)">
        <title>Annotation of the Turnera subulata (Passifloraceae) Draft Genome Reveals the S-Locus Evolved after the Divergence of Turneroideae from Passifloroideae in a Stepwise Manner.</title>
        <authorList>
            <person name="Henning P.M."/>
            <person name="Roalson E.H."/>
            <person name="Mir W."/>
            <person name="McCubbin A.G."/>
            <person name="Shore J.S."/>
        </authorList>
    </citation>
    <scope>NUCLEOTIDE SEQUENCE</scope>
    <source>
        <strain evidence="2">F60SS</strain>
    </source>
</reference>
<evidence type="ECO:0000313" key="3">
    <source>
        <dbReference type="Proteomes" id="UP001141552"/>
    </source>
</evidence>
<feature type="region of interest" description="Disordered" evidence="1">
    <location>
        <begin position="57"/>
        <end position="91"/>
    </location>
</feature>
<gene>
    <name evidence="2" type="ORF">Tsubulata_044855</name>
</gene>
<name>A0A9Q0JH76_9ROSI</name>
<evidence type="ECO:0000313" key="2">
    <source>
        <dbReference type="EMBL" id="KAJ4840992.1"/>
    </source>
</evidence>